<sequence length="181" mass="18760">MKPTLLLASLGLLAATTVSAFDIYDALCLVNKARSALGLKYLKYDPKLSNAAYAHSQDQASMKKMTHDGRDGSSPGERMKAAGFSWTACAENVAYGYPSDAACMVAWMKSAGHRENILNSKYEAFGYGVASSSAGIPCLTQDFGSDGSGASNVACPGGSLSATIGDYTEKSPAPSPSPAPL</sequence>
<reference evidence="4" key="1">
    <citation type="journal article" date="2018" name="Nat. Microbiol.">
        <title>Leveraging single-cell genomics to expand the fungal tree of life.</title>
        <authorList>
            <person name="Ahrendt S.R."/>
            <person name="Quandt C.A."/>
            <person name="Ciobanu D."/>
            <person name="Clum A."/>
            <person name="Salamov A."/>
            <person name="Andreopoulos B."/>
            <person name="Cheng J.F."/>
            <person name="Woyke T."/>
            <person name="Pelin A."/>
            <person name="Henrissat B."/>
            <person name="Reynolds N.K."/>
            <person name="Benny G.L."/>
            <person name="Smith M.E."/>
            <person name="James T.Y."/>
            <person name="Grigoriev I.V."/>
        </authorList>
    </citation>
    <scope>NUCLEOTIDE SEQUENCE [LARGE SCALE GENOMIC DNA]</scope>
</reference>
<name>A0A4P9Y2K3_9FUNG</name>
<evidence type="ECO:0000313" key="4">
    <source>
        <dbReference type="Proteomes" id="UP000267251"/>
    </source>
</evidence>
<proteinExistence type="predicted"/>
<dbReference type="Proteomes" id="UP000267251">
    <property type="component" value="Unassembled WGS sequence"/>
</dbReference>
<keyword evidence="1" id="KW-0732">Signal</keyword>
<dbReference type="InterPro" id="IPR035940">
    <property type="entry name" value="CAP_sf"/>
</dbReference>
<dbReference type="SUPFAM" id="SSF55797">
    <property type="entry name" value="PR-1-like"/>
    <property type="match status" value="1"/>
</dbReference>
<feature type="domain" description="SCP" evidence="2">
    <location>
        <begin position="29"/>
        <end position="136"/>
    </location>
</feature>
<feature type="chain" id="PRO_5020919672" evidence="1">
    <location>
        <begin position="21"/>
        <end position="181"/>
    </location>
</feature>
<feature type="signal peptide" evidence="1">
    <location>
        <begin position="1"/>
        <end position="20"/>
    </location>
</feature>
<dbReference type="Gene3D" id="3.40.33.10">
    <property type="entry name" value="CAP"/>
    <property type="match status" value="1"/>
</dbReference>
<dbReference type="AlphaFoldDB" id="A0A4P9Y2K3"/>
<dbReference type="OrthoDB" id="568194at2759"/>
<dbReference type="InterPro" id="IPR014044">
    <property type="entry name" value="CAP_dom"/>
</dbReference>
<accession>A0A4P9Y2K3</accession>
<dbReference type="PANTHER" id="PTHR31157">
    <property type="entry name" value="SCP DOMAIN-CONTAINING PROTEIN"/>
    <property type="match status" value="1"/>
</dbReference>
<evidence type="ECO:0000256" key="1">
    <source>
        <dbReference type="SAM" id="SignalP"/>
    </source>
</evidence>
<dbReference type="EMBL" id="KZ988115">
    <property type="protein sequence ID" value="RKP13077.1"/>
    <property type="molecule type" value="Genomic_DNA"/>
</dbReference>
<dbReference type="CDD" id="cd05379">
    <property type="entry name" value="CAP_bacterial"/>
    <property type="match status" value="1"/>
</dbReference>
<keyword evidence="4" id="KW-1185">Reference proteome</keyword>
<dbReference type="Pfam" id="PF00188">
    <property type="entry name" value="CAP"/>
    <property type="match status" value="1"/>
</dbReference>
<organism evidence="3 4">
    <name type="scientific">Piptocephalis cylindrospora</name>
    <dbReference type="NCBI Taxonomy" id="1907219"/>
    <lineage>
        <taxon>Eukaryota</taxon>
        <taxon>Fungi</taxon>
        <taxon>Fungi incertae sedis</taxon>
        <taxon>Zoopagomycota</taxon>
        <taxon>Zoopagomycotina</taxon>
        <taxon>Zoopagomycetes</taxon>
        <taxon>Zoopagales</taxon>
        <taxon>Piptocephalidaceae</taxon>
        <taxon>Piptocephalis</taxon>
    </lineage>
</organism>
<protein>
    <submittedName>
        <fullName evidence="3">CAP domain-containing protein</fullName>
    </submittedName>
</protein>
<evidence type="ECO:0000313" key="3">
    <source>
        <dbReference type="EMBL" id="RKP13077.1"/>
    </source>
</evidence>
<dbReference type="PANTHER" id="PTHR31157:SF1">
    <property type="entry name" value="SCP DOMAIN-CONTAINING PROTEIN"/>
    <property type="match status" value="1"/>
</dbReference>
<gene>
    <name evidence="3" type="ORF">BJ684DRAFT_20411</name>
</gene>
<evidence type="ECO:0000259" key="2">
    <source>
        <dbReference type="Pfam" id="PF00188"/>
    </source>
</evidence>